<sequence>MQETHKEKFREMIIDTLGSNYTLHAIEETSKYVFGFWKHVDYEHDDERGMLVGPGPVVFIKESKEYKNLGSGDLVYGDYYDEFREEENDDDGWLSVTEIKEGILRRKFVNEHDIVNMIFKMNQEFGEYKYELDHVNWRKPRETFVFISDHVQVQEKIKLFLEDLKIAYTIEGSKIIFNRELE</sequence>
<comment type="caution">
    <text evidence="1">The sequence shown here is derived from an EMBL/GenBank/DDBJ whole genome shotgun (WGS) entry which is preliminary data.</text>
</comment>
<dbReference type="STRING" id="1317122.ATO12_02915"/>
<name>A0A023C0B6_9FLAO</name>
<protein>
    <submittedName>
        <fullName evidence="1">Uncharacterized protein</fullName>
    </submittedName>
</protein>
<dbReference type="OrthoDB" id="1355602at2"/>
<dbReference type="RefSeq" id="WP_034238418.1">
    <property type="nucleotide sequence ID" value="NZ_AQRA01000001.1"/>
</dbReference>
<organism evidence="1 2">
    <name type="scientific">Aquimarina atlantica</name>
    <dbReference type="NCBI Taxonomy" id="1317122"/>
    <lineage>
        <taxon>Bacteria</taxon>
        <taxon>Pseudomonadati</taxon>
        <taxon>Bacteroidota</taxon>
        <taxon>Flavobacteriia</taxon>
        <taxon>Flavobacteriales</taxon>
        <taxon>Flavobacteriaceae</taxon>
        <taxon>Aquimarina</taxon>
    </lineage>
</organism>
<evidence type="ECO:0000313" key="1">
    <source>
        <dbReference type="EMBL" id="EZH75756.1"/>
    </source>
</evidence>
<evidence type="ECO:0000313" key="2">
    <source>
        <dbReference type="Proteomes" id="UP000023541"/>
    </source>
</evidence>
<dbReference type="Proteomes" id="UP000023541">
    <property type="component" value="Unassembled WGS sequence"/>
</dbReference>
<dbReference type="AlphaFoldDB" id="A0A023C0B6"/>
<gene>
    <name evidence="1" type="ORF">ATO12_02915</name>
</gene>
<accession>A0A023C0B6</accession>
<reference evidence="1 2" key="1">
    <citation type="submission" date="2014-04" db="EMBL/GenBank/DDBJ databases">
        <title>Aquimarina sp. 22II-S11-z7 Genome Sequencing.</title>
        <authorList>
            <person name="Lai Q."/>
        </authorList>
    </citation>
    <scope>NUCLEOTIDE SEQUENCE [LARGE SCALE GENOMIC DNA]</scope>
    <source>
        <strain evidence="1 2">22II-S11-z7</strain>
    </source>
</reference>
<proteinExistence type="predicted"/>
<keyword evidence="2" id="KW-1185">Reference proteome</keyword>
<dbReference type="EMBL" id="AQRA01000001">
    <property type="protein sequence ID" value="EZH75756.1"/>
    <property type="molecule type" value="Genomic_DNA"/>
</dbReference>